<dbReference type="AlphaFoldDB" id="A0A9P8ZXX9"/>
<keyword evidence="2" id="KW-1185">Reference proteome</keyword>
<dbReference type="Proteomes" id="UP000758603">
    <property type="component" value="Unassembled WGS sequence"/>
</dbReference>
<organism evidence="1 2">
    <name type="scientific">Truncatella angustata</name>
    <dbReference type="NCBI Taxonomy" id="152316"/>
    <lineage>
        <taxon>Eukaryota</taxon>
        <taxon>Fungi</taxon>
        <taxon>Dikarya</taxon>
        <taxon>Ascomycota</taxon>
        <taxon>Pezizomycotina</taxon>
        <taxon>Sordariomycetes</taxon>
        <taxon>Xylariomycetidae</taxon>
        <taxon>Amphisphaeriales</taxon>
        <taxon>Sporocadaceae</taxon>
        <taxon>Truncatella</taxon>
    </lineage>
</organism>
<protein>
    <submittedName>
        <fullName evidence="1">Uncharacterized protein</fullName>
    </submittedName>
</protein>
<feature type="non-terminal residue" evidence="1">
    <location>
        <position position="74"/>
    </location>
</feature>
<sequence>AADAGMDAADLEAQRHRSSWDVWTEGVNHSDERDAHLLWNAQCRRVMLIDFDRAVLRAAPKHQQLSAVSGTKRK</sequence>
<feature type="non-terminal residue" evidence="1">
    <location>
        <position position="1"/>
    </location>
</feature>
<dbReference type="GeneID" id="70125907"/>
<comment type="caution">
    <text evidence="1">The sequence shown here is derived from an EMBL/GenBank/DDBJ whole genome shotgun (WGS) entry which is preliminary data.</text>
</comment>
<evidence type="ECO:0000313" key="2">
    <source>
        <dbReference type="Proteomes" id="UP000758603"/>
    </source>
</evidence>
<dbReference type="EMBL" id="JAGPXC010000005">
    <property type="protein sequence ID" value="KAH6653449.1"/>
    <property type="molecule type" value="Genomic_DNA"/>
</dbReference>
<gene>
    <name evidence="1" type="ORF">BKA67DRAFT_494531</name>
</gene>
<dbReference type="RefSeq" id="XP_045957726.1">
    <property type="nucleotide sequence ID" value="XM_046097015.1"/>
</dbReference>
<reference evidence="1" key="1">
    <citation type="journal article" date="2021" name="Nat. Commun.">
        <title>Genetic determinants of endophytism in the Arabidopsis root mycobiome.</title>
        <authorList>
            <person name="Mesny F."/>
            <person name="Miyauchi S."/>
            <person name="Thiergart T."/>
            <person name="Pickel B."/>
            <person name="Atanasova L."/>
            <person name="Karlsson M."/>
            <person name="Huettel B."/>
            <person name="Barry K.W."/>
            <person name="Haridas S."/>
            <person name="Chen C."/>
            <person name="Bauer D."/>
            <person name="Andreopoulos W."/>
            <person name="Pangilinan J."/>
            <person name="LaButti K."/>
            <person name="Riley R."/>
            <person name="Lipzen A."/>
            <person name="Clum A."/>
            <person name="Drula E."/>
            <person name="Henrissat B."/>
            <person name="Kohler A."/>
            <person name="Grigoriev I.V."/>
            <person name="Martin F.M."/>
            <person name="Hacquard S."/>
        </authorList>
    </citation>
    <scope>NUCLEOTIDE SEQUENCE</scope>
    <source>
        <strain evidence="1">MPI-SDFR-AT-0073</strain>
    </source>
</reference>
<evidence type="ECO:0000313" key="1">
    <source>
        <dbReference type="EMBL" id="KAH6653449.1"/>
    </source>
</evidence>
<accession>A0A9P8ZXX9</accession>
<proteinExistence type="predicted"/>
<name>A0A9P8ZXX9_9PEZI</name>
<dbReference type="OrthoDB" id="2156052at2759"/>